<dbReference type="EMBL" id="BAAAUH010000059">
    <property type="protein sequence ID" value="GAA3198461.1"/>
    <property type="molecule type" value="Genomic_DNA"/>
</dbReference>
<sequence>MATQCDVGKIACDRYESGTEGSVGRGRGSWAGARAAVPRATVPGAGRQRGPNSRAGAGISRLAAARPGLRRLADVADVADLADAAHLADLADVAHLAHLPDLAELADVAHLAGRGSRPPGPWACLTAVAGQGSSGAWAGWGPAGCGLRARESAGSAALQGSAGLCWAP</sequence>
<dbReference type="Proteomes" id="UP001501866">
    <property type="component" value="Unassembled WGS sequence"/>
</dbReference>
<reference evidence="2" key="1">
    <citation type="journal article" date="2019" name="Int. J. Syst. Evol. Microbiol.">
        <title>The Global Catalogue of Microorganisms (GCM) 10K type strain sequencing project: providing services to taxonomists for standard genome sequencing and annotation.</title>
        <authorList>
            <consortium name="The Broad Institute Genomics Platform"/>
            <consortium name="The Broad Institute Genome Sequencing Center for Infectious Disease"/>
            <person name="Wu L."/>
            <person name="Ma J."/>
        </authorList>
    </citation>
    <scope>NUCLEOTIDE SEQUENCE [LARGE SCALE GENOMIC DNA]</scope>
    <source>
        <strain evidence="2">JCM 9095</strain>
    </source>
</reference>
<evidence type="ECO:0000313" key="1">
    <source>
        <dbReference type="EMBL" id="GAA3198461.1"/>
    </source>
</evidence>
<organism evidence="1 2">
    <name type="scientific">Streptomyces virens</name>
    <dbReference type="NCBI Taxonomy" id="285572"/>
    <lineage>
        <taxon>Bacteria</taxon>
        <taxon>Bacillati</taxon>
        <taxon>Actinomycetota</taxon>
        <taxon>Actinomycetes</taxon>
        <taxon>Kitasatosporales</taxon>
        <taxon>Streptomycetaceae</taxon>
        <taxon>Streptomyces</taxon>
    </lineage>
</organism>
<comment type="caution">
    <text evidence="1">The sequence shown here is derived from an EMBL/GenBank/DDBJ whole genome shotgun (WGS) entry which is preliminary data.</text>
</comment>
<evidence type="ECO:0000313" key="2">
    <source>
        <dbReference type="Proteomes" id="UP001501866"/>
    </source>
</evidence>
<gene>
    <name evidence="1" type="ORF">GCM10010451_56130</name>
</gene>
<keyword evidence="2" id="KW-1185">Reference proteome</keyword>
<proteinExistence type="predicted"/>
<protein>
    <submittedName>
        <fullName evidence="1">Uncharacterized protein</fullName>
    </submittedName>
</protein>
<name>A0ABP6Q148_9ACTN</name>
<accession>A0ABP6Q148</accession>